<comment type="caution">
    <text evidence="1">The sequence shown here is derived from an EMBL/GenBank/DDBJ whole genome shotgun (WGS) entry which is preliminary data.</text>
</comment>
<dbReference type="Proteomes" id="UP001266305">
    <property type="component" value="Unassembled WGS sequence"/>
</dbReference>
<evidence type="ECO:0000313" key="1">
    <source>
        <dbReference type="EMBL" id="KAK2081893.1"/>
    </source>
</evidence>
<sequence length="59" mass="6158">VAVYSLFACRGSDLLAWVCPVAAGLPSAVECSWRSLSVMAGCLGDIRAVLQWGQIASAM</sequence>
<evidence type="ECO:0000313" key="2">
    <source>
        <dbReference type="Proteomes" id="UP001266305"/>
    </source>
</evidence>
<keyword evidence="2" id="KW-1185">Reference proteome</keyword>
<dbReference type="EMBL" id="JASSZA010000051">
    <property type="protein sequence ID" value="KAK2081893.1"/>
    <property type="molecule type" value="Genomic_DNA"/>
</dbReference>
<organism evidence="1 2">
    <name type="scientific">Saguinus oedipus</name>
    <name type="common">Cotton-top tamarin</name>
    <name type="synonym">Oedipomidas oedipus</name>
    <dbReference type="NCBI Taxonomy" id="9490"/>
    <lineage>
        <taxon>Eukaryota</taxon>
        <taxon>Metazoa</taxon>
        <taxon>Chordata</taxon>
        <taxon>Craniata</taxon>
        <taxon>Vertebrata</taxon>
        <taxon>Euteleostomi</taxon>
        <taxon>Mammalia</taxon>
        <taxon>Eutheria</taxon>
        <taxon>Euarchontoglires</taxon>
        <taxon>Primates</taxon>
        <taxon>Haplorrhini</taxon>
        <taxon>Platyrrhini</taxon>
        <taxon>Cebidae</taxon>
        <taxon>Callitrichinae</taxon>
        <taxon>Saguinus</taxon>
    </lineage>
</organism>
<protein>
    <submittedName>
        <fullName evidence="1">Uncharacterized protein</fullName>
    </submittedName>
</protein>
<name>A0ABQ9TBT1_SAGOE</name>
<proteinExistence type="predicted"/>
<gene>
    <name evidence="1" type="ORF">P7K49_039954</name>
</gene>
<feature type="non-terminal residue" evidence="1">
    <location>
        <position position="59"/>
    </location>
</feature>
<accession>A0ABQ9TBT1</accession>
<reference evidence="1 2" key="1">
    <citation type="submission" date="2023-05" db="EMBL/GenBank/DDBJ databases">
        <title>B98-5 Cell Line De Novo Hybrid Assembly: An Optical Mapping Approach.</title>
        <authorList>
            <person name="Kananen K."/>
            <person name="Auerbach J.A."/>
            <person name="Kautto E."/>
            <person name="Blachly J.S."/>
        </authorList>
    </citation>
    <scope>NUCLEOTIDE SEQUENCE [LARGE SCALE GENOMIC DNA]</scope>
    <source>
        <strain evidence="1">B95-8</strain>
        <tissue evidence="1">Cell line</tissue>
    </source>
</reference>
<feature type="non-terminal residue" evidence="1">
    <location>
        <position position="1"/>
    </location>
</feature>